<name>A0A6A7ABI6_9PLEO</name>
<dbReference type="Proteomes" id="UP000799424">
    <property type="component" value="Unassembled WGS sequence"/>
</dbReference>
<organism evidence="1 2">
    <name type="scientific">Ophiobolus disseminans</name>
    <dbReference type="NCBI Taxonomy" id="1469910"/>
    <lineage>
        <taxon>Eukaryota</taxon>
        <taxon>Fungi</taxon>
        <taxon>Dikarya</taxon>
        <taxon>Ascomycota</taxon>
        <taxon>Pezizomycotina</taxon>
        <taxon>Dothideomycetes</taxon>
        <taxon>Pleosporomycetidae</taxon>
        <taxon>Pleosporales</taxon>
        <taxon>Pleosporineae</taxon>
        <taxon>Phaeosphaeriaceae</taxon>
        <taxon>Ophiobolus</taxon>
    </lineage>
</organism>
<accession>A0A6A7ABI6</accession>
<evidence type="ECO:0000313" key="1">
    <source>
        <dbReference type="EMBL" id="KAF2830671.1"/>
    </source>
</evidence>
<protein>
    <submittedName>
        <fullName evidence="1">Uncharacterized protein</fullName>
    </submittedName>
</protein>
<dbReference type="EMBL" id="MU006219">
    <property type="protein sequence ID" value="KAF2830671.1"/>
    <property type="molecule type" value="Genomic_DNA"/>
</dbReference>
<gene>
    <name evidence="1" type="ORF">CC86DRAFT_434546</name>
</gene>
<dbReference type="OrthoDB" id="5335493at2759"/>
<proteinExistence type="predicted"/>
<dbReference type="AlphaFoldDB" id="A0A6A7ABI6"/>
<reference evidence="1" key="1">
    <citation type="journal article" date="2020" name="Stud. Mycol.">
        <title>101 Dothideomycetes genomes: a test case for predicting lifestyles and emergence of pathogens.</title>
        <authorList>
            <person name="Haridas S."/>
            <person name="Albert R."/>
            <person name="Binder M."/>
            <person name="Bloem J."/>
            <person name="Labutti K."/>
            <person name="Salamov A."/>
            <person name="Andreopoulos B."/>
            <person name="Baker S."/>
            <person name="Barry K."/>
            <person name="Bills G."/>
            <person name="Bluhm B."/>
            <person name="Cannon C."/>
            <person name="Castanera R."/>
            <person name="Culley D."/>
            <person name="Daum C."/>
            <person name="Ezra D."/>
            <person name="Gonzalez J."/>
            <person name="Henrissat B."/>
            <person name="Kuo A."/>
            <person name="Liang C."/>
            <person name="Lipzen A."/>
            <person name="Lutzoni F."/>
            <person name="Magnuson J."/>
            <person name="Mondo S."/>
            <person name="Nolan M."/>
            <person name="Ohm R."/>
            <person name="Pangilinan J."/>
            <person name="Park H.-J."/>
            <person name="Ramirez L."/>
            <person name="Alfaro M."/>
            <person name="Sun H."/>
            <person name="Tritt A."/>
            <person name="Yoshinaga Y."/>
            <person name="Zwiers L.-H."/>
            <person name="Turgeon B."/>
            <person name="Goodwin S."/>
            <person name="Spatafora J."/>
            <person name="Crous P."/>
            <person name="Grigoriev I."/>
        </authorList>
    </citation>
    <scope>NUCLEOTIDE SEQUENCE</scope>
    <source>
        <strain evidence="1">CBS 113818</strain>
    </source>
</reference>
<keyword evidence="2" id="KW-1185">Reference proteome</keyword>
<sequence length="207" mass="24391">MPQLQARMKHQPWARRFVTFLYPPPADKLECWAQRSHHTQRPELACKDPSRLHSDATTWKRTTQPYDHRSNDQWKNMPKYSCHKIAFDWLILFAFPHVKHIEHVSFSGAVKTATKSKWAPIFWTDYRERASGIARIASSGRRKRRSSCGISMCMTSRCVFVNYRGMCLGSLTRSECSITTIHTHRALRWNQRVGMERERLAWVVKKM</sequence>
<evidence type="ECO:0000313" key="2">
    <source>
        <dbReference type="Proteomes" id="UP000799424"/>
    </source>
</evidence>